<protein>
    <submittedName>
        <fullName evidence="1">Uncharacterized protein</fullName>
    </submittedName>
</protein>
<dbReference type="EMBL" id="CM000784">
    <property type="protein sequence ID" value="AQK89511.1"/>
    <property type="molecule type" value="Genomic_DNA"/>
</dbReference>
<name>A0A1D6FBT2_MAIZE</name>
<gene>
    <name evidence="1" type="ORF">ZEAMMB73_Zm00001d008312</name>
</gene>
<organism evidence="1">
    <name type="scientific">Zea mays</name>
    <name type="common">Maize</name>
    <dbReference type="NCBI Taxonomy" id="4577"/>
    <lineage>
        <taxon>Eukaryota</taxon>
        <taxon>Viridiplantae</taxon>
        <taxon>Streptophyta</taxon>
        <taxon>Embryophyta</taxon>
        <taxon>Tracheophyta</taxon>
        <taxon>Spermatophyta</taxon>
        <taxon>Magnoliopsida</taxon>
        <taxon>Liliopsida</taxon>
        <taxon>Poales</taxon>
        <taxon>Poaceae</taxon>
        <taxon>PACMAD clade</taxon>
        <taxon>Panicoideae</taxon>
        <taxon>Andropogonodae</taxon>
        <taxon>Andropogoneae</taxon>
        <taxon>Tripsacinae</taxon>
        <taxon>Zea</taxon>
    </lineage>
</organism>
<sequence length="9" mass="1024">MQEGIGRSF</sequence>
<accession>A0A1D6FBT2</accession>
<evidence type="ECO:0000313" key="1">
    <source>
        <dbReference type="EMBL" id="AQK89511.1"/>
    </source>
</evidence>
<reference evidence="1" key="1">
    <citation type="submission" date="2015-12" db="EMBL/GenBank/DDBJ databases">
        <title>Update maize B73 reference genome by single molecule sequencing technologies.</title>
        <authorList>
            <consortium name="Maize Genome Sequencing Project"/>
            <person name="Ware D."/>
        </authorList>
    </citation>
    <scope>NUCLEOTIDE SEQUENCE</scope>
    <source>
        <tissue evidence="1">Seedling</tissue>
    </source>
</reference>
<proteinExistence type="predicted"/>